<reference evidence="10 12" key="1">
    <citation type="submission" date="2018-08" db="EMBL/GenBank/DDBJ databases">
        <title>The first complete genome of Treponema rectale (CHPAT), a commensal spirochete of the bovine rectum.</title>
        <authorList>
            <person name="Staton G.J."/>
            <person name="Clegg S.R."/>
            <person name="Carter S.D."/>
            <person name="Radford A.D."/>
            <person name="Darby A."/>
            <person name="Hall N."/>
            <person name="Birtles R.J."/>
            <person name="Evans N.J."/>
        </authorList>
    </citation>
    <scope>NUCLEOTIDE SEQUENCE [LARGE SCALE GENOMIC DNA]</scope>
    <source>
        <strain evidence="10 12">CHPA</strain>
    </source>
</reference>
<sequence length="898" mass="102342">MGSVFYSLVIYPLTQIIELVFSFCSKLFDNTGFAILGVSFAVSLLTLPLYIVAEHWQQVERDKQKAMKSEVDKIKAVFKGNEQYMILTTYYRQQHYHPIMSLRSAFGLLIQIPFFTAAYTCLSNMTALQGQSLLFIKDMGAPDSLFTIGAFHVNILPILMTLINMISGTIYTKGLPVRDKIQTYGLALIFVVILYDSPAGLVAYWTLNNLFSLVKNIFYKLKHPVWTLYVLACAAVTALIIWMFAGHVLAVKRALLVAAVFALVYFAPLFVRLSNYLIDKPFSRLRDNFKLRLGLFAASAIGLTLLVGLYIPSELVASDPQAFYGIDGIKDPLFFVWNALSQSAGIFIIWCSLIFFLYHERMQTLIAFALASLFGMSLVNTMFFQGDYGTLSRLLKFTEISSVDANGTQILLNIGTMILVISAFFILIKFRLTKILNYIVAGLTLIFVFGISISNIKTISTGYNEFEVAKEIKPFIHLSKTGKNVIYLYLDRAQSRFVQPLFNEKPELKEKFYGFINYENTVSFNSHTLIGAPPVYGGYEYTPEEMNKKSNQKLVDKQNESLLILPRIFTEQAEDYSAVITDPTWANYAMKPDKSLVQDYPLIDCELTDSSYLDLWYKEHQDSANLGVVSTTLKRDILWYGFFRCSPLVLRPAFYNDGNYWSTNKEVDNYNDYLEGYSALEYLPRFTDFESKTENAYVNFTNNATHDGLILNASDNYRPTTKISEEDNKNSAYPKDRGYHSFAGAMYRVGEWLDYLKENGCYDNTRIVIVADHGADRFEAGYKWDDKFAKIGPGRYHPLLMFKDFNAKGDPVYNTEDFMTNADTPVLLLEGLVDKPENPFTGKIIDSSAKEKGALVCLSNIFMPHHTRSSYIFTASKNEWYRVKENIFDSCNWTQEEF</sequence>
<dbReference type="EMBL" id="JACHFR010000001">
    <property type="protein sequence ID" value="MBB5218429.1"/>
    <property type="molecule type" value="Genomic_DNA"/>
</dbReference>
<dbReference type="KEGG" id="trc:DYE49_05195"/>
<feature type="transmembrane region" description="Helical" evidence="6">
    <location>
        <begin position="6"/>
        <end position="24"/>
    </location>
</feature>
<evidence type="ECO:0000256" key="1">
    <source>
        <dbReference type="ARBA" id="ARBA00004141"/>
    </source>
</evidence>
<dbReference type="InterPro" id="IPR000917">
    <property type="entry name" value="Sulfatase_N"/>
</dbReference>
<gene>
    <name evidence="10" type="ORF">DYE49_05195</name>
    <name evidence="9" type="ORF">HNP77_000773</name>
</gene>
<dbReference type="Gene3D" id="3.40.720.10">
    <property type="entry name" value="Alkaline Phosphatase, subunit A"/>
    <property type="match status" value="1"/>
</dbReference>
<dbReference type="RefSeq" id="WP_184651848.1">
    <property type="nucleotide sequence ID" value="NZ_JACHFR010000001.1"/>
</dbReference>
<evidence type="ECO:0000313" key="10">
    <source>
        <dbReference type="EMBL" id="QOS39880.1"/>
    </source>
</evidence>
<organism evidence="9 11">
    <name type="scientific">Treponema rectale</name>
    <dbReference type="NCBI Taxonomy" id="744512"/>
    <lineage>
        <taxon>Bacteria</taxon>
        <taxon>Pseudomonadati</taxon>
        <taxon>Spirochaetota</taxon>
        <taxon>Spirochaetia</taxon>
        <taxon>Spirochaetales</taxon>
        <taxon>Treponemataceae</taxon>
        <taxon>Treponema</taxon>
    </lineage>
</organism>
<keyword evidence="11" id="KW-1185">Reference proteome</keyword>
<keyword evidence="3 6" id="KW-1133">Transmembrane helix</keyword>
<dbReference type="GO" id="GO:0032977">
    <property type="term" value="F:membrane insertase activity"/>
    <property type="evidence" value="ECO:0007669"/>
    <property type="project" value="InterPro"/>
</dbReference>
<dbReference type="Pfam" id="PF02096">
    <property type="entry name" value="60KD_IMP"/>
    <property type="match status" value="1"/>
</dbReference>
<dbReference type="Proteomes" id="UP000593591">
    <property type="component" value="Chromosome"/>
</dbReference>
<dbReference type="Pfam" id="PF00884">
    <property type="entry name" value="Sulfatase"/>
    <property type="match status" value="1"/>
</dbReference>
<keyword evidence="4 6" id="KW-0472">Membrane</keyword>
<evidence type="ECO:0000256" key="4">
    <source>
        <dbReference type="ARBA" id="ARBA00023136"/>
    </source>
</evidence>
<feature type="domain" description="Membrane insertase YidC/Oxa/ALB C-terminal" evidence="8">
    <location>
        <begin position="32"/>
        <end position="219"/>
    </location>
</feature>
<feature type="transmembrane region" description="Helical" evidence="6">
    <location>
        <begin position="435"/>
        <end position="453"/>
    </location>
</feature>
<reference evidence="9 11" key="2">
    <citation type="submission" date="2020-08" db="EMBL/GenBank/DDBJ databases">
        <title>Genomic Encyclopedia of Type Strains, Phase IV (KMG-IV): sequencing the most valuable type-strain genomes for metagenomic binning, comparative biology and taxonomic classification.</title>
        <authorList>
            <person name="Goeker M."/>
        </authorList>
    </citation>
    <scope>NUCLEOTIDE SEQUENCE [LARGE SCALE GENOMIC DNA]</scope>
    <source>
        <strain evidence="9 11">DSM 103679</strain>
    </source>
</reference>
<dbReference type="InterPro" id="IPR028055">
    <property type="entry name" value="YidC/Oxa/ALB_C"/>
</dbReference>
<feature type="transmembrane region" description="Helical" evidence="6">
    <location>
        <begin position="410"/>
        <end position="428"/>
    </location>
</feature>
<feature type="transmembrane region" description="Helical" evidence="6">
    <location>
        <begin position="365"/>
        <end position="384"/>
    </location>
</feature>
<feature type="transmembrane region" description="Helical" evidence="6">
    <location>
        <begin position="228"/>
        <end position="248"/>
    </location>
</feature>
<feature type="transmembrane region" description="Helical" evidence="6">
    <location>
        <begin position="293"/>
        <end position="313"/>
    </location>
</feature>
<accession>A0A840S779</accession>
<comment type="similarity">
    <text evidence="5">Belongs to the OXA1/ALB3/YidC family.</text>
</comment>
<evidence type="ECO:0000313" key="9">
    <source>
        <dbReference type="EMBL" id="MBB5218429.1"/>
    </source>
</evidence>
<feature type="transmembrane region" description="Helical" evidence="6">
    <location>
        <begin position="186"/>
        <end position="207"/>
    </location>
</feature>
<evidence type="ECO:0000313" key="12">
    <source>
        <dbReference type="Proteomes" id="UP000593591"/>
    </source>
</evidence>
<dbReference type="AlphaFoldDB" id="A0A840S779"/>
<dbReference type="SUPFAM" id="SSF53649">
    <property type="entry name" value="Alkaline phosphatase-like"/>
    <property type="match status" value="1"/>
</dbReference>
<evidence type="ECO:0000256" key="6">
    <source>
        <dbReference type="SAM" id="Phobius"/>
    </source>
</evidence>
<evidence type="ECO:0000256" key="2">
    <source>
        <dbReference type="ARBA" id="ARBA00022692"/>
    </source>
</evidence>
<dbReference type="InterPro" id="IPR017850">
    <property type="entry name" value="Alkaline_phosphatase_core_sf"/>
</dbReference>
<feature type="domain" description="Sulfatase N-terminal" evidence="7">
    <location>
        <begin position="661"/>
        <end position="788"/>
    </location>
</feature>
<dbReference type="PANTHER" id="PTHR12428">
    <property type="entry name" value="OXA1"/>
    <property type="match status" value="1"/>
</dbReference>
<evidence type="ECO:0000256" key="5">
    <source>
        <dbReference type="RuleBase" id="RU003945"/>
    </source>
</evidence>
<evidence type="ECO:0000256" key="3">
    <source>
        <dbReference type="ARBA" id="ARBA00022989"/>
    </source>
</evidence>
<dbReference type="EMBL" id="CP031517">
    <property type="protein sequence ID" value="QOS39880.1"/>
    <property type="molecule type" value="Genomic_DNA"/>
</dbReference>
<protein>
    <submittedName>
        <fullName evidence="9">YidC/Oxa1 family membrane protein insertase</fullName>
    </submittedName>
</protein>
<feature type="transmembrane region" description="Helical" evidence="6">
    <location>
        <begin position="105"/>
        <end position="125"/>
    </location>
</feature>
<feature type="transmembrane region" description="Helical" evidence="6">
    <location>
        <begin position="333"/>
        <end position="358"/>
    </location>
</feature>
<dbReference type="GO" id="GO:0005886">
    <property type="term" value="C:plasma membrane"/>
    <property type="evidence" value="ECO:0007669"/>
    <property type="project" value="TreeGrafter"/>
</dbReference>
<dbReference type="Proteomes" id="UP000578697">
    <property type="component" value="Unassembled WGS sequence"/>
</dbReference>
<feature type="transmembrane region" description="Helical" evidence="6">
    <location>
        <begin position="31"/>
        <end position="53"/>
    </location>
</feature>
<feature type="transmembrane region" description="Helical" evidence="6">
    <location>
        <begin position="145"/>
        <end position="166"/>
    </location>
</feature>
<dbReference type="GO" id="GO:0051205">
    <property type="term" value="P:protein insertion into membrane"/>
    <property type="evidence" value="ECO:0007669"/>
    <property type="project" value="TreeGrafter"/>
</dbReference>
<comment type="subcellular location">
    <subcellularLocation>
        <location evidence="1 5">Membrane</location>
        <topology evidence="1 5">Multi-pass membrane protein</topology>
    </subcellularLocation>
</comment>
<keyword evidence="2 5" id="KW-0812">Transmembrane</keyword>
<feature type="transmembrane region" description="Helical" evidence="6">
    <location>
        <begin position="254"/>
        <end position="273"/>
    </location>
</feature>
<dbReference type="InterPro" id="IPR001708">
    <property type="entry name" value="YidC/ALB3/OXA1/COX18"/>
</dbReference>
<evidence type="ECO:0000259" key="8">
    <source>
        <dbReference type="Pfam" id="PF02096"/>
    </source>
</evidence>
<name>A0A840S779_9SPIR</name>
<proteinExistence type="inferred from homology"/>
<evidence type="ECO:0000313" key="11">
    <source>
        <dbReference type="Proteomes" id="UP000578697"/>
    </source>
</evidence>
<dbReference type="PANTHER" id="PTHR12428:SF65">
    <property type="entry name" value="CYTOCHROME C OXIDASE ASSEMBLY PROTEIN COX18, MITOCHONDRIAL"/>
    <property type="match status" value="1"/>
</dbReference>
<evidence type="ECO:0000259" key="7">
    <source>
        <dbReference type="Pfam" id="PF00884"/>
    </source>
</evidence>